<accession>A0A8J7UM11</accession>
<dbReference type="AlphaFoldDB" id="A0A8J7UM11"/>
<organism evidence="2 3">
    <name type="scientific">Tianweitania sediminis</name>
    <dbReference type="NCBI Taxonomy" id="1502156"/>
    <lineage>
        <taxon>Bacteria</taxon>
        <taxon>Pseudomonadati</taxon>
        <taxon>Pseudomonadota</taxon>
        <taxon>Alphaproteobacteria</taxon>
        <taxon>Hyphomicrobiales</taxon>
        <taxon>Phyllobacteriaceae</taxon>
        <taxon>Tianweitania</taxon>
    </lineage>
</organism>
<proteinExistence type="predicted"/>
<dbReference type="RefSeq" id="WP_209337422.1">
    <property type="nucleotide sequence ID" value="NZ_JAGIYY010000013.1"/>
</dbReference>
<keyword evidence="3" id="KW-1185">Reference proteome</keyword>
<evidence type="ECO:0000313" key="3">
    <source>
        <dbReference type="Proteomes" id="UP000666240"/>
    </source>
</evidence>
<evidence type="ECO:0000256" key="1">
    <source>
        <dbReference type="SAM" id="MobiDB-lite"/>
    </source>
</evidence>
<dbReference type="Proteomes" id="UP000666240">
    <property type="component" value="Unassembled WGS sequence"/>
</dbReference>
<evidence type="ECO:0008006" key="4">
    <source>
        <dbReference type="Google" id="ProtNLM"/>
    </source>
</evidence>
<dbReference type="EMBL" id="JAGIYY010000013">
    <property type="protein sequence ID" value="MBP0441329.1"/>
    <property type="molecule type" value="Genomic_DNA"/>
</dbReference>
<protein>
    <recommendedName>
        <fullName evidence="4">DUF3606 domain-containing protein</fullName>
    </recommendedName>
</protein>
<name>A0A8J7UM11_9HYPH</name>
<feature type="region of interest" description="Disordered" evidence="1">
    <location>
        <begin position="24"/>
        <end position="45"/>
    </location>
</feature>
<comment type="caution">
    <text evidence="2">The sequence shown here is derived from an EMBL/GenBank/DDBJ whole genome shotgun (WGS) entry which is preliminary data.</text>
</comment>
<gene>
    <name evidence="2" type="ORF">J5Y06_22020</name>
</gene>
<evidence type="ECO:0000313" key="2">
    <source>
        <dbReference type="EMBL" id="MBP0441329.1"/>
    </source>
</evidence>
<sequence length="58" mass="6403">MAETPNAWTHPDSDREAAVKHLVENTDLSPSQAKELVAQHGSDRETLMKLAKTMKAES</sequence>
<reference evidence="2" key="1">
    <citation type="submission" date="2021-03" db="EMBL/GenBank/DDBJ databases">
        <title>Genome sequencing and assembly of Tianweitania sediminis.</title>
        <authorList>
            <person name="Chhetri G."/>
        </authorList>
    </citation>
    <scope>NUCLEOTIDE SEQUENCE</scope>
    <source>
        <strain evidence="2">Z8</strain>
    </source>
</reference>